<dbReference type="SMART" id="SM00422">
    <property type="entry name" value="HTH_MERR"/>
    <property type="match status" value="1"/>
</dbReference>
<dbReference type="Proteomes" id="UP000237846">
    <property type="component" value="Unassembled WGS sequence"/>
</dbReference>
<proteinExistence type="predicted"/>
<dbReference type="Gene3D" id="1.10.1660.10">
    <property type="match status" value="1"/>
</dbReference>
<evidence type="ECO:0000313" key="4">
    <source>
        <dbReference type="Proteomes" id="UP000237846"/>
    </source>
</evidence>
<keyword evidence="4" id="KW-1185">Reference proteome</keyword>
<evidence type="ECO:0000259" key="2">
    <source>
        <dbReference type="PROSITE" id="PS50937"/>
    </source>
</evidence>
<dbReference type="PANTHER" id="PTHR30204">
    <property type="entry name" value="REDOX-CYCLING DRUG-SENSING TRANSCRIPTIONAL ACTIVATOR SOXR"/>
    <property type="match status" value="1"/>
</dbReference>
<dbReference type="AlphaFoldDB" id="A0A2T0Q9I7"/>
<name>A0A2T0Q9I7_9ACTN</name>
<dbReference type="PANTHER" id="PTHR30204:SF97">
    <property type="entry name" value="MERR FAMILY REGULATORY PROTEIN"/>
    <property type="match status" value="1"/>
</dbReference>
<evidence type="ECO:0000313" key="3">
    <source>
        <dbReference type="EMBL" id="PRY00524.1"/>
    </source>
</evidence>
<dbReference type="PROSITE" id="PS50937">
    <property type="entry name" value="HTH_MERR_2"/>
    <property type="match status" value="1"/>
</dbReference>
<dbReference type="InterPro" id="IPR010499">
    <property type="entry name" value="AraC_E-bd"/>
</dbReference>
<dbReference type="GO" id="GO:0003677">
    <property type="term" value="F:DNA binding"/>
    <property type="evidence" value="ECO:0007669"/>
    <property type="project" value="UniProtKB-KW"/>
</dbReference>
<dbReference type="InterPro" id="IPR009061">
    <property type="entry name" value="DNA-bd_dom_put_sf"/>
</dbReference>
<accession>A0A2T0Q9I7</accession>
<dbReference type="SMART" id="SM00871">
    <property type="entry name" value="AraC_E_bind"/>
    <property type="match status" value="1"/>
</dbReference>
<dbReference type="Gene3D" id="3.20.80.10">
    <property type="entry name" value="Regulatory factor, effector binding domain"/>
    <property type="match status" value="1"/>
</dbReference>
<dbReference type="RefSeq" id="WP_245929976.1">
    <property type="nucleotide sequence ID" value="NZ_PVZC01000002.1"/>
</dbReference>
<reference evidence="3 4" key="1">
    <citation type="submission" date="2018-03" db="EMBL/GenBank/DDBJ databases">
        <title>Genomic Encyclopedia of Archaeal and Bacterial Type Strains, Phase II (KMG-II): from individual species to whole genera.</title>
        <authorList>
            <person name="Goeker M."/>
        </authorList>
    </citation>
    <scope>NUCLEOTIDE SEQUENCE [LARGE SCALE GENOMIC DNA]</scope>
    <source>
        <strain evidence="3 4">DSM 45601</strain>
    </source>
</reference>
<dbReference type="InterPro" id="IPR011256">
    <property type="entry name" value="Reg_factor_effector_dom_sf"/>
</dbReference>
<dbReference type="InterPro" id="IPR047057">
    <property type="entry name" value="MerR_fam"/>
</dbReference>
<protein>
    <submittedName>
        <fullName evidence="3">Effector-binding domain-containing protein</fullName>
    </submittedName>
</protein>
<keyword evidence="1" id="KW-0238">DNA-binding</keyword>
<dbReference type="Pfam" id="PF13411">
    <property type="entry name" value="MerR_1"/>
    <property type="match status" value="1"/>
</dbReference>
<organism evidence="3 4">
    <name type="scientific">Allonocardiopsis opalescens</name>
    <dbReference type="NCBI Taxonomy" id="1144618"/>
    <lineage>
        <taxon>Bacteria</taxon>
        <taxon>Bacillati</taxon>
        <taxon>Actinomycetota</taxon>
        <taxon>Actinomycetes</taxon>
        <taxon>Streptosporangiales</taxon>
        <taxon>Allonocardiopsis</taxon>
    </lineage>
</organism>
<dbReference type="SUPFAM" id="SSF46955">
    <property type="entry name" value="Putative DNA-binding domain"/>
    <property type="match status" value="1"/>
</dbReference>
<dbReference type="GO" id="GO:0003700">
    <property type="term" value="F:DNA-binding transcription factor activity"/>
    <property type="evidence" value="ECO:0007669"/>
    <property type="project" value="InterPro"/>
</dbReference>
<dbReference type="Pfam" id="PF06445">
    <property type="entry name" value="GyrI-like"/>
    <property type="match status" value="1"/>
</dbReference>
<gene>
    <name evidence="3" type="ORF">CLV72_102155</name>
</gene>
<sequence>MNDDELLPIGRFARLVRLSVKRLRHYADLGLLPPARIDPDTGYRYYRAAQARDAMSIGLLRSLDVPLAAVGEVLSGPDPAGALARVRDELDAELARRRLALSALERIAAEGLPGAEVSVVREPPRRVAVVREPAESERDIGRVAAACAGRLAAALAGRLGPAPLTGLFPLDLDEPIPVAVAAELPEGAAAPPGLAAERLAGGVFASAVHTGPYDQVPLTLHAVLAWCGERGHAPAGPVREVYLSDPAAVPPERLATRLLVPLDGGFEAP</sequence>
<dbReference type="SUPFAM" id="SSF55136">
    <property type="entry name" value="Probable bacterial effector-binding domain"/>
    <property type="match status" value="1"/>
</dbReference>
<evidence type="ECO:0000256" key="1">
    <source>
        <dbReference type="ARBA" id="ARBA00023125"/>
    </source>
</evidence>
<comment type="caution">
    <text evidence="3">The sequence shown here is derived from an EMBL/GenBank/DDBJ whole genome shotgun (WGS) entry which is preliminary data.</text>
</comment>
<feature type="domain" description="HTH merR-type" evidence="2">
    <location>
        <begin position="6"/>
        <end position="76"/>
    </location>
</feature>
<dbReference type="EMBL" id="PVZC01000002">
    <property type="protein sequence ID" value="PRY00524.1"/>
    <property type="molecule type" value="Genomic_DNA"/>
</dbReference>
<dbReference type="CDD" id="cd01107">
    <property type="entry name" value="HTH_BmrR"/>
    <property type="match status" value="1"/>
</dbReference>
<dbReference type="InterPro" id="IPR000551">
    <property type="entry name" value="MerR-type_HTH_dom"/>
</dbReference>
<dbReference type="InterPro" id="IPR029442">
    <property type="entry name" value="GyrI-like"/>
</dbReference>